<gene>
    <name evidence="5" type="ORF">LXT12_04085</name>
</gene>
<keyword evidence="2" id="KW-0964">Secreted</keyword>
<feature type="compositionally biased region" description="Polar residues" evidence="3">
    <location>
        <begin position="4798"/>
        <end position="4816"/>
    </location>
</feature>
<dbReference type="PROSITE" id="PS00330">
    <property type="entry name" value="HEMOLYSIN_CALCIUM"/>
    <property type="match status" value="22"/>
</dbReference>
<comment type="caution">
    <text evidence="5">The sequence shown here is derived from an EMBL/GenBank/DDBJ whole genome shotgun (WGS) entry which is preliminary data.</text>
</comment>
<dbReference type="InterPro" id="IPR013320">
    <property type="entry name" value="ConA-like_dom_sf"/>
</dbReference>
<protein>
    <submittedName>
        <fullName evidence="5">PA14 domain-containing protein</fullName>
    </submittedName>
</protein>
<accession>A0ABS8XC08</accession>
<dbReference type="InterPro" id="IPR037524">
    <property type="entry name" value="PA14/GLEYA"/>
</dbReference>
<name>A0ABS8XC08_9BURK</name>
<dbReference type="SUPFAM" id="SSF49899">
    <property type="entry name" value="Concanavalin A-like lectins/glucanases"/>
    <property type="match status" value="1"/>
</dbReference>
<dbReference type="Pfam" id="PF00353">
    <property type="entry name" value="HemolysinCabind"/>
    <property type="match status" value="52"/>
</dbReference>
<evidence type="ECO:0000259" key="4">
    <source>
        <dbReference type="PROSITE" id="PS51820"/>
    </source>
</evidence>
<feature type="region of interest" description="Disordered" evidence="3">
    <location>
        <begin position="984"/>
        <end position="1004"/>
    </location>
</feature>
<evidence type="ECO:0000313" key="6">
    <source>
        <dbReference type="Proteomes" id="UP001201463"/>
    </source>
</evidence>
<dbReference type="Gene3D" id="2.150.10.10">
    <property type="entry name" value="Serralysin-like metalloprotease, C-terminal"/>
    <property type="match status" value="34"/>
</dbReference>
<feature type="region of interest" description="Disordered" evidence="3">
    <location>
        <begin position="564"/>
        <end position="613"/>
    </location>
</feature>
<organism evidence="5 6">
    <name type="scientific">Pelomonas caseinilytica</name>
    <dbReference type="NCBI Taxonomy" id="2906763"/>
    <lineage>
        <taxon>Bacteria</taxon>
        <taxon>Pseudomonadati</taxon>
        <taxon>Pseudomonadota</taxon>
        <taxon>Betaproteobacteria</taxon>
        <taxon>Burkholderiales</taxon>
        <taxon>Sphaerotilaceae</taxon>
        <taxon>Roseateles</taxon>
    </lineage>
</organism>
<dbReference type="SUPFAM" id="SSF51120">
    <property type="entry name" value="beta-Roll"/>
    <property type="match status" value="30"/>
</dbReference>
<feature type="domain" description="PA14" evidence="4">
    <location>
        <begin position="3997"/>
        <end position="4134"/>
    </location>
</feature>
<dbReference type="PANTHER" id="PTHR38340:SF1">
    <property type="entry name" value="S-LAYER PROTEIN"/>
    <property type="match status" value="1"/>
</dbReference>
<dbReference type="SMART" id="SM00758">
    <property type="entry name" value="PA14"/>
    <property type="match status" value="1"/>
</dbReference>
<dbReference type="InterPro" id="IPR001343">
    <property type="entry name" value="Hemolysn_Ca-bd"/>
</dbReference>
<dbReference type="Pfam" id="PF07691">
    <property type="entry name" value="PA14"/>
    <property type="match status" value="1"/>
</dbReference>
<evidence type="ECO:0000256" key="1">
    <source>
        <dbReference type="ARBA" id="ARBA00004613"/>
    </source>
</evidence>
<dbReference type="InterPro" id="IPR011658">
    <property type="entry name" value="PA14_dom"/>
</dbReference>
<feature type="region of interest" description="Disordered" evidence="3">
    <location>
        <begin position="97"/>
        <end position="140"/>
    </location>
</feature>
<feature type="region of interest" description="Disordered" evidence="3">
    <location>
        <begin position="4798"/>
        <end position="4820"/>
    </location>
</feature>
<keyword evidence="6" id="KW-1185">Reference proteome</keyword>
<dbReference type="Proteomes" id="UP001201463">
    <property type="component" value="Unassembled WGS sequence"/>
</dbReference>
<sequence>MDTVTGKVVIHSPTGESVIKLALSRAALTKILVAGVDLVLVLPDGTQHVLQGAALRSLTDPAFAVQFQDGSAEVASLVAQAGPVNITDTLLRTVEKNTSQDAAPPAQAHEAASDMPPPPKPALDGGMVSGPAAGEAGGKAEFHEQAPPITLVITPAPAANSGVPGGPPPPPPAVATLTIAGLLHNVTGQDVATTPGGTTVTGSGGSAASATDFSPAAQAAAEVITGTSGDDVLTGDGGQGMGSGWARWFDISISAKQAPLVKSVVIGGLPEGFEVIGATKGADGWEVTLPADPTAATHLSVMIRYAVVSDTASSAPTTFDLVVTATADVGGSMLDGKLTLPAIVRDVTSAADMAYTDASGKAGIVFPAYGLGDVIDAGAGNDKVFGLVGADRLNGGAGNDTLDGGAGNDTLVGGGGADVLIGGTGRDTASWDGSPAGVDIDLAANTAHGGDAEGDSFDSIENLAGSSHDDMLRGDEAANRIDGGAGNDVLEGRGGADQLIGGAGSDTAFYGNSSSAVTVDLQSGTGKGGEAEGDTLASIENVTGSTHDDVLRGSADANLLDGGAGDDLLEGRGGADQLRGGAGTDTATYESSSGGVEVSLGTGQGKGGDAEGDRLQDIENLVGSAHDDLLVGDAGVNKLEGGIGDDALEGGEGADVLDGGDGSDTASYVDAQEGLTANLADPGKNTGEAAGDRYLSIENLEGSELDDVLVGDAGANVLIGNPGNDQLVGGAGDDTLEGGAGADAIDGGAGSDTATYVHSSEGVRVWLDGTPGSGGEALGDVLANVENLVGSRFSDRLVGDAGANVLDGGRGNDVLVGGGGADTLQGGDGSDTADYTDSGAAVTIDLGKGTASGGDAEGDKLQSIENLAGTAFTDVLTGDASANKLYGNAGNDTLAGAAGNDMLDGGGGDDLLDGGSGADALVGGDGTDTATYAGSGGGVQVNLGTGTGRGGDAEGDRLSGIENLIGSDFADVLTGDAGRNVLTGGRGDDVLDGGDGADTLDGGDGSDTASYASAAAGVRASLAAPATNTGAAAGDSYLSIENLAGSNYDDRLEGDDQANVITAADGDDVLVGGAGADTLQGGAGNDTADYGASAQAVQVSLAAGSGSGGDAQGDTLAGIENLIGSAFNDVLTGDAGDNRLVGGAGNDLLDGGAGADVLDGGSGTDTVTYASAGAGVRASLTHPSDNAGDAAGDTYVSVENLVGSASADTLEGDAGVNRLEGGAGDDLLIGGAGADVLVGGAGSDTAGYAGAAAGVTASLADPSANTGDAAGDSYDSIENLAGSSWADTLIGNATANRLDGGAGDDLLVGGAGADTLIGGAGVDTASYAASAEAVTVNLSTGRGSGGDAQGDVLSQVENLIGSAYGDVLTGSAGTNRLEGGAGDDTYVVDDSSDVVVERPGEGTDLVQASASYVLSDDVENLTLTGTASIDGTGNALDNAITGNAGNNVLDGGAGADTLVGGAGDDTYVVDNVGDVVTEAVGEGTDTVRASISWTLGANLENLVLTGSGDTTGVGNALDNRITGNSGSNLIDGGLGADQMAGGAGNDTYIVDNTGDTVTEAAGEGTDLVRSSVSFVLGANVENLTLTGSANVDGTGNELANVLLGNAGNNVLDGKAGADTMTGGAGDDTYVVDNAGDTIAENAGEGTDTVRSSISWTLGDNFENLTLTGSGNIDATGNALANVIIGNAGDNLIDGKAGADSMSGGAGDDTYVVDNVGDTVTEDANAGWDTVRSSVTYALSSNVEELDLTGGANIDATGNELDNVLVGNAGNNVLDGGAGADTMRGGAGDDTYIVDNAGDTVTESAGGGTDLVKSSVSFTLGANVENLTLTGTASIGGTGNDLDNAIVGNVGNNVIDGGAGNDTMAGGLGNDTYVVDSAGDLIVENANEGIDTVKAGFSYVLGANLENLVLTGSGDWSGTGNALDNQITGNSGNNLIDGGAGADQMAGGAGNDTYLVDNTGDTVTEAAGEGVDAVFAGVSFRLGDNVENLTLTGSADIDGSGNALANVITGNAGNNVLDGGAGADTLAGGAGNDTYVVDNAGDTVTENAGEGTDLVKSSVSWTLGANLENLTLTGGADVNATGNSLANVITGNGGNNLIDGKAGADGMAGGMGDDTYVVDNLGDTVTENAGEGNDSVIASLSWTLSANVENLALTGSGDTDATGNELDNVLTGNAGNNVLDGKVGADHMAGGAGDDTYYVDNAGDTATENVGEGHDVVLASTSFRLAENVEDLTLTGTADINGTGNSAGNRIVGNAGNNVLDGGGGADTLIGGAGDDTYVVDNTGDVVTENAGEGTDTIRSSVTLALPANVENLVLTGSANIDATGNALDNQITGNAGNNVLDGGAGADRMAGGAGDDTYLVDNVGDTVAEAAGEGSDTVRSSVSFTLGANVEDLVLTGNGNLNGTGNELDNAITGNAGSNRLDGGAGADTLAGGAGDDTYVVDDLGDVVVENAGEGTDTVLASASHVLEANVENLTLTGNGNINGTGNELANVVTGNNGNNVLDGGAGADTLVGGLGNDTYVVDDAGDAIVENAGEGTDTVRSSLGWTLGANLENLVLAGSANIDGTGNALANALTGNAGNNVLDGGAGADTMAGGAGNDTYRVDNAGDVVVENGGEGTDTVIATVSYTLSANVERLVLDESGGAIDGAGNALANNITGNTSDNVLDGGAGADTLAGGAGNDTYVVDNIGDTLVEASGQGVDTVRASISWTLATNFENLTLTGTAAIDGTGNAVANVITGNVAANVLDGGAGADTLAGGAGDDTYVVDNAGDLVLENADEGTDTVRSSISYTLTPNVESLVLTGSADLGGTGNTLDNQITGNAGNNTLDGGAGADTLAGGAGDDTYVVDNPGDIVVENVGEGADTVLASASHVLEANVENLTLTGNANIDGTGNDLANVITGNGGSNVLDGGAGADTLVGGTGNDTYIVDNAGDTVVEAVGAGTDTVRASLNWTLGANVENLVLTGSANLSGTGNELDNQITGNAGDNVLDGGAGADTLAGGTGNDTYVVDNAGDVVNERASEGTDTVRASVTYTLAANVENLVLTGGATIDGTGNSLDNVITGNAAANVLSGGGGNDTLDGGAGADTLAGGTGDDTYVVDNAGDVVVENASEGIDTVQASVTHTLAANVENLVLTGSAAIDGTGNALANTITGNAADNVLDGGSGADALAGGAGNDTYLVDDAGDVVTENAGEGMDTVRSTVTYALSANVENLVLLGSLAIDGTGNALDNLITGNSAANVLAGGTGNDTLDGGAGADTLVGGTGNDIYVVDNAADVVTENAGEGTDLVQASVSYALAANVENLTLTGSASISGTGNGDNNAITGNSGDNVLDGGAGNDTLAGGAGNDTYVVDSTGDVVTENANEGTDTVKSSISWTLGANLENLVLTGSANINGTGNALANSITGNTGVNVIDGGAGADTMAGDGNSDVYIVDNAADVVVEAANAGWDTIRSSVTYTLPANVETLILTGTSAINGTGNGGDNTLIGNSAANTLDGGAGNDVLDGGSGADTMIGGTGNDVFAVDNASDVVTENAGEGTDTVVSSITYTLGANVENLVLSGTSAISGTGNAGDNLIIGNTAANTLNGAAGNDTLNGLNGADTMVGGTGNDTYWVDNSGDVVTENSGEGTDTIIGLANVTLAANVENGMLRDGVKLDGTVGQYLALPTVTVGGDMTLQAWVDIPASQTTWSRIFDIGVQGYDNVIVSMSGTQIVAQTYTGSAWGGTLTTPSLGTGWHQITFTIDAQGSATVYADGVSRASGTMSLPNDVSRQFLVGKSGWGVDPYPNIVVSDVRIWDRALTQAEVLANINMGSLTGTESGLLVYQPLNGTLASGISGGGSATLGGFTNGNVLHYGGTLDLTGGYADYNLSGNGAANTLTGNGGNNVLNGGAGADTLAGGAGDDTYVVDNAGDVVTEAASSGTDTVYSSVSYTVPANVEALVLTGTGAIDATGGTTAVRLEGNTAANTLTAASTGSWLFGGGGADVLAGGAGNDVLVSQASPQLGLKGEYYNNGAWSGSPVLTRYEVVDFRTDGSFAPGVAASDNFSVRWSGNLLAPAYGTYKFQFFADDTATLTLNGTTLLTQSAYNGQNSAVASITLQAGYNSIVMTMTEGVGTAAAKLYWQTPNDTSLGLIPLNALSSGTGAADATGDTLTGGAGNDLLMGGSGADTLAGGTGDDTYIVDNAGDSVTENSGEGTDTVQSSITYTLGANVENLVLAGSAAINGTGNALTNAIVGNAAANVLDGGAGADTMSGGAGDDIYVVDNAGDVVAENANEGTDTVQSSVTYSLTANVENLVLTGGAAIDGTGNALDNVITGNAAANVLTGGAGNDTLDGGAGADTLIGGTGNDTYVVDDAADTVTENAGEGTDTVQSSISWALGANVENLVLTGSAAINGTGNALDNGITGNAAANVLDGGAGADTMAGGAGNDTYVVDNTGDVVMENANEGTDTVQASVSWTLGANLENLVLTGSAAINATGNSLANTLIGNAGDNVLDGGAGADSLAGGAGNDTYVVDNLGDVVTESANEGTDTVQASVSWTLGANLENLVLTGSAAINATGNSLANTLTGNAGDNVLDGGTGADAMAGGAGNDTYVIDNLGDTVTENAGEGSDTVQASVSWTLGANVENLVLTGSAAVDGTGNALANVLTGNAGNNLLDGGAGADTMTGGAGNDTYVVDNAGDVVIESSGGGTDSVHASVSYTLTANVENLQLTGSANLSGTGNALDNQITGNGGDNLLDGGAGADTMTGGAGNDTYIVDNVGDVVVEDAGAGTDSVHASVSYTLAANVENLTLTGASAIDGTGNSSDNQITGNSAANTLSGGDGNDTLTGGGGADVLLGGAGDDMLVAASPADLASADGGAGIDVLKFATLGSSFDVATLINAVTNVETLDLRNGGAGLIDLSSLAITSITDASHDLTLKLDSGDVINLSGGGMLQELSSGVDASGHSLVDYAVLELQGGDWVTTSTLHVVAGAGG</sequence>
<dbReference type="RefSeq" id="WP_233389755.1">
    <property type="nucleotide sequence ID" value="NZ_JAJTWT010000002.1"/>
</dbReference>
<evidence type="ECO:0000256" key="2">
    <source>
        <dbReference type="ARBA" id="ARBA00022525"/>
    </source>
</evidence>
<dbReference type="EMBL" id="JAJTWT010000002">
    <property type="protein sequence ID" value="MCE4536433.1"/>
    <property type="molecule type" value="Genomic_DNA"/>
</dbReference>
<dbReference type="InterPro" id="IPR011049">
    <property type="entry name" value="Serralysin-like_metalloprot_C"/>
</dbReference>
<proteinExistence type="predicted"/>
<dbReference type="PRINTS" id="PR00313">
    <property type="entry name" value="CABNDNGRPT"/>
</dbReference>
<dbReference type="InterPro" id="IPR050557">
    <property type="entry name" value="RTX_toxin/Mannuronan_C5-epim"/>
</dbReference>
<dbReference type="SUPFAM" id="SSF56988">
    <property type="entry name" value="Anthrax protective antigen"/>
    <property type="match status" value="1"/>
</dbReference>
<feature type="compositionally biased region" description="Low complexity" evidence="3">
    <location>
        <begin position="590"/>
        <end position="599"/>
    </location>
</feature>
<comment type="subcellular location">
    <subcellularLocation>
        <location evidence="1">Secreted</location>
    </subcellularLocation>
</comment>
<evidence type="ECO:0000313" key="5">
    <source>
        <dbReference type="EMBL" id="MCE4536433.1"/>
    </source>
</evidence>
<feature type="region of interest" description="Disordered" evidence="3">
    <location>
        <begin position="643"/>
        <end position="664"/>
    </location>
</feature>
<dbReference type="InterPro" id="IPR018511">
    <property type="entry name" value="Hemolysin-typ_Ca-bd_CS"/>
</dbReference>
<dbReference type="PROSITE" id="PS51820">
    <property type="entry name" value="PA14"/>
    <property type="match status" value="1"/>
</dbReference>
<reference evidence="5 6" key="1">
    <citation type="submission" date="2021-12" db="EMBL/GenBank/DDBJ databases">
        <title>Genome seq of p7.</title>
        <authorList>
            <person name="Seo T."/>
        </authorList>
    </citation>
    <scope>NUCLEOTIDE SEQUENCE [LARGE SCALE GENOMIC DNA]</scope>
    <source>
        <strain evidence="5 6">P7</strain>
    </source>
</reference>
<evidence type="ECO:0000256" key="3">
    <source>
        <dbReference type="SAM" id="MobiDB-lite"/>
    </source>
</evidence>
<dbReference type="PANTHER" id="PTHR38340">
    <property type="entry name" value="S-LAYER PROTEIN"/>
    <property type="match status" value="1"/>
</dbReference>